<organism evidence="1 2">
    <name type="scientific">Salibacterium salarium</name>
    <dbReference type="NCBI Taxonomy" id="284579"/>
    <lineage>
        <taxon>Bacteria</taxon>
        <taxon>Bacillati</taxon>
        <taxon>Bacillota</taxon>
        <taxon>Bacilli</taxon>
        <taxon>Bacillales</taxon>
        <taxon>Bacillaceae</taxon>
    </lineage>
</organism>
<reference evidence="1 2" key="1">
    <citation type="submission" date="2018-10" db="EMBL/GenBank/DDBJ databases">
        <title>Draft genome sequence of Bacillus salarius IM0101, isolated from a hypersaline soil in Inner Mongolia, China.</title>
        <authorList>
            <person name="Yamprayoonswat W."/>
            <person name="Boonvisut S."/>
            <person name="Jumpathong W."/>
            <person name="Sittihan S."/>
            <person name="Ruangsuj P."/>
            <person name="Wanthongcharoen S."/>
            <person name="Thongpramul N."/>
            <person name="Pimmason S."/>
            <person name="Yu B."/>
            <person name="Yasawong M."/>
        </authorList>
    </citation>
    <scope>NUCLEOTIDE SEQUENCE [LARGE SCALE GENOMIC DNA]</scope>
    <source>
        <strain evidence="1 2">IM0101</strain>
    </source>
</reference>
<dbReference type="Gene3D" id="3.30.565.10">
    <property type="entry name" value="Histidine kinase-like ATPase, C-terminal domain"/>
    <property type="match status" value="1"/>
</dbReference>
<evidence type="ECO:0000313" key="1">
    <source>
        <dbReference type="EMBL" id="RSL30981.1"/>
    </source>
</evidence>
<accession>A0A428MXW0</accession>
<dbReference type="SUPFAM" id="SSF55874">
    <property type="entry name" value="ATPase domain of HSP90 chaperone/DNA topoisomerase II/histidine kinase"/>
    <property type="match status" value="1"/>
</dbReference>
<proteinExistence type="predicted"/>
<dbReference type="AlphaFoldDB" id="A0A428MXW0"/>
<name>A0A428MXW0_9BACI</name>
<dbReference type="RefSeq" id="WP_125559403.1">
    <property type="nucleotide sequence ID" value="NZ_RBVX01000029.1"/>
</dbReference>
<dbReference type="Proteomes" id="UP000275076">
    <property type="component" value="Unassembled WGS sequence"/>
</dbReference>
<dbReference type="InterPro" id="IPR036890">
    <property type="entry name" value="HATPase_C_sf"/>
</dbReference>
<protein>
    <recommendedName>
        <fullName evidence="3">Anti-sigma regulatory factor (Ser/Thr protein kinase)</fullName>
    </recommendedName>
</protein>
<dbReference type="OrthoDB" id="2595312at2"/>
<dbReference type="EMBL" id="RBVX01000029">
    <property type="protein sequence ID" value="RSL30981.1"/>
    <property type="molecule type" value="Genomic_DNA"/>
</dbReference>
<evidence type="ECO:0008006" key="3">
    <source>
        <dbReference type="Google" id="ProtNLM"/>
    </source>
</evidence>
<gene>
    <name evidence="1" type="ORF">D7Z54_22815</name>
</gene>
<keyword evidence="2" id="KW-1185">Reference proteome</keyword>
<evidence type="ECO:0000313" key="2">
    <source>
        <dbReference type="Proteomes" id="UP000275076"/>
    </source>
</evidence>
<sequence length="159" mass="17921">MQTFLPKPISTSVKVSIPYLNTSSLQRIQNIEPLVQEPIFVHKDIDRIKYIIQDAIDKYDISKEYAVLLVAEELMTNVWKHAGSGLISLYVNGHSLYVITEDRGPGVDLSILLEAIQSPGFPSPHTLGNGIHRVFMASERFAFFKNKDVTAFIAIFSKR</sequence>
<comment type="caution">
    <text evidence="1">The sequence shown here is derived from an EMBL/GenBank/DDBJ whole genome shotgun (WGS) entry which is preliminary data.</text>
</comment>